<name>A0A7K0DTF4_9NOCA</name>
<protein>
    <submittedName>
        <fullName evidence="2">Uncharacterized protein</fullName>
    </submittedName>
</protein>
<dbReference type="RefSeq" id="WP_153345519.1">
    <property type="nucleotide sequence ID" value="NZ_WEGI01000010.1"/>
</dbReference>
<feature type="compositionally biased region" description="Gly residues" evidence="1">
    <location>
        <begin position="575"/>
        <end position="590"/>
    </location>
</feature>
<dbReference type="OrthoDB" id="4519614at2"/>
<organism evidence="2 3">
    <name type="scientific">Nocardia aurantia</name>
    <dbReference type="NCBI Taxonomy" id="2585199"/>
    <lineage>
        <taxon>Bacteria</taxon>
        <taxon>Bacillati</taxon>
        <taxon>Actinomycetota</taxon>
        <taxon>Actinomycetes</taxon>
        <taxon>Mycobacteriales</taxon>
        <taxon>Nocardiaceae</taxon>
        <taxon>Nocardia</taxon>
    </lineage>
</organism>
<proteinExistence type="predicted"/>
<dbReference type="AlphaFoldDB" id="A0A7K0DTF4"/>
<evidence type="ECO:0000313" key="3">
    <source>
        <dbReference type="Proteomes" id="UP000431401"/>
    </source>
</evidence>
<dbReference type="Proteomes" id="UP000431401">
    <property type="component" value="Unassembled WGS sequence"/>
</dbReference>
<accession>A0A7K0DTF4</accession>
<evidence type="ECO:0000256" key="1">
    <source>
        <dbReference type="SAM" id="MobiDB-lite"/>
    </source>
</evidence>
<gene>
    <name evidence="2" type="ORF">NRB56_46050</name>
</gene>
<feature type="region of interest" description="Disordered" evidence="1">
    <location>
        <begin position="92"/>
        <end position="117"/>
    </location>
</feature>
<feature type="region of interest" description="Disordered" evidence="1">
    <location>
        <begin position="142"/>
        <end position="162"/>
    </location>
</feature>
<keyword evidence="3" id="KW-1185">Reference proteome</keyword>
<reference evidence="2 3" key="1">
    <citation type="submission" date="2019-10" db="EMBL/GenBank/DDBJ databases">
        <title>Nocardia macrotermitis sp. nov. and Nocardia aurantia sp. nov., isolated from the gut of fungus growing-termite Macrotermes natalensis.</title>
        <authorList>
            <person name="Benndorf R."/>
            <person name="Schwitalla J."/>
            <person name="Martin K."/>
            <person name="De Beer W."/>
            <person name="Kaster A.-K."/>
            <person name="Vollmers J."/>
            <person name="Poulsen M."/>
            <person name="Beemelmanns C."/>
        </authorList>
    </citation>
    <scope>NUCLEOTIDE SEQUENCE [LARGE SCALE GENOMIC DNA]</scope>
    <source>
        <strain evidence="2 3">RB56</strain>
    </source>
</reference>
<feature type="compositionally biased region" description="Low complexity" evidence="1">
    <location>
        <begin position="348"/>
        <end position="364"/>
    </location>
</feature>
<feature type="compositionally biased region" description="Polar residues" evidence="1">
    <location>
        <begin position="606"/>
        <end position="626"/>
    </location>
</feature>
<dbReference type="EMBL" id="WEGI01000010">
    <property type="protein sequence ID" value="MQY29016.1"/>
    <property type="molecule type" value="Genomic_DNA"/>
</dbReference>
<comment type="caution">
    <text evidence="2">The sequence shown here is derived from an EMBL/GenBank/DDBJ whole genome shotgun (WGS) entry which is preliminary data.</text>
</comment>
<sequence>MDSGYDTGVIGAQAEPLPVQQLITAGGTLGPMLELELPQWPDDMLPPDPPAFAVAHKEFEEADTSALLGTHPAGPGGSTPADIDEFDDPLLGATHPTGLGGPTPTDTVGPGDPHIARGDTPELLADAHDTIFPALNPLAGATHSTEQRRTVPHPPGAAHAAAAALGSAQPFGMPAAPGAAAPSFGSVPGGSAQPFDITSATIGAAQQFGTIPASVGTAAYNTTPAGLDAAHAATTSAVGATSSAAPAVAASHSAAGGASAAAATPAVAPALPPDPVGALLHGLALPAVPGADALLKPFLDLLSGFGTGVLGAVNPASIIGQGSQVIQAAMQVGAGAFKTVDQVWQGKSARSAQEAGQRAQAQGQDTSQRGLDISQLTEQAAGVIQRGNVQLTAIAQAFAAEATALAPVVFTPPGQATLITTATESLGQAVSIVNATRAELSGYTAQLAGVVQQLTGADAATLNDAAQAAAQNIGQPMLDEAQQILSGDNARTVGLGSDSLGSRLGTGDATVAAGYGGYNGAHPGSYGGLGSYGGGGYSGGVGGGGGGAHPGGPGGSVPGLRPAAGVSAVPFGPGMPGAPGQGAGGGGFLGAPGAAAQRDNEDQKSRTVQPYHSATGNSDLTGSLGETTPEVIGQTHQDEIIYEYENDRL</sequence>
<feature type="compositionally biased region" description="Low complexity" evidence="1">
    <location>
        <begin position="92"/>
        <end position="113"/>
    </location>
</feature>
<feature type="region of interest" description="Disordered" evidence="1">
    <location>
        <begin position="575"/>
        <end position="637"/>
    </location>
</feature>
<evidence type="ECO:0000313" key="2">
    <source>
        <dbReference type="EMBL" id="MQY29016.1"/>
    </source>
</evidence>
<feature type="region of interest" description="Disordered" evidence="1">
    <location>
        <begin position="348"/>
        <end position="368"/>
    </location>
</feature>